<feature type="compositionally biased region" description="Basic residues" evidence="1">
    <location>
        <begin position="1"/>
        <end position="10"/>
    </location>
</feature>
<sequence>METNVKKRRRPLETTIPANQDRRIAAQPKDIPGWGMDADPENDPTYPMKHANGADHQRLDYEKAPQQPVDMEILHSIERPNVTRVFGTSTPPKGLSGAIRRFAYRYSEATATHWMTLILADRVNVYEGILEDLAHGIIPNPWVERGWRAEWKVNRAGMIQKMAVGALAVTGAVVFLTRKNRRKERLPAGRYR</sequence>
<proteinExistence type="predicted"/>
<protein>
    <submittedName>
        <fullName evidence="2">Uncharacterized protein</fullName>
    </submittedName>
</protein>
<dbReference type="OrthoDB" id="6021991at2"/>
<feature type="region of interest" description="Disordered" evidence="1">
    <location>
        <begin position="1"/>
        <end position="44"/>
    </location>
</feature>
<evidence type="ECO:0000313" key="3">
    <source>
        <dbReference type="Proteomes" id="UP000228535"/>
    </source>
</evidence>
<dbReference type="EMBL" id="PGFA01000004">
    <property type="protein sequence ID" value="PJJ48645.1"/>
    <property type="molecule type" value="Genomic_DNA"/>
</dbReference>
<dbReference type="RefSeq" id="WP_100338577.1">
    <property type="nucleotide sequence ID" value="NZ_PGFA01000004.1"/>
</dbReference>
<dbReference type="Proteomes" id="UP000228535">
    <property type="component" value="Unassembled WGS sequence"/>
</dbReference>
<name>A0A2M9ASG0_9BACT</name>
<evidence type="ECO:0000313" key="2">
    <source>
        <dbReference type="EMBL" id="PJJ48645.1"/>
    </source>
</evidence>
<accession>A0A2M9ASG0</accession>
<gene>
    <name evidence="2" type="ORF">CLV45_4354</name>
</gene>
<organism evidence="2 3">
    <name type="scientific">Hymenobacter chitinivorans DSM 11115</name>
    <dbReference type="NCBI Taxonomy" id="1121954"/>
    <lineage>
        <taxon>Bacteria</taxon>
        <taxon>Pseudomonadati</taxon>
        <taxon>Bacteroidota</taxon>
        <taxon>Cytophagia</taxon>
        <taxon>Cytophagales</taxon>
        <taxon>Hymenobacteraceae</taxon>
        <taxon>Hymenobacter</taxon>
    </lineage>
</organism>
<evidence type="ECO:0000256" key="1">
    <source>
        <dbReference type="SAM" id="MobiDB-lite"/>
    </source>
</evidence>
<keyword evidence="3" id="KW-1185">Reference proteome</keyword>
<comment type="caution">
    <text evidence="2">The sequence shown here is derived from an EMBL/GenBank/DDBJ whole genome shotgun (WGS) entry which is preliminary data.</text>
</comment>
<dbReference type="AlphaFoldDB" id="A0A2M9ASG0"/>
<reference evidence="2 3" key="1">
    <citation type="submission" date="2017-11" db="EMBL/GenBank/DDBJ databases">
        <title>Genomic Encyclopedia of Archaeal and Bacterial Type Strains, Phase II (KMG-II): From Individual Species to Whole Genera.</title>
        <authorList>
            <person name="Goeker M."/>
        </authorList>
    </citation>
    <scope>NUCLEOTIDE SEQUENCE [LARGE SCALE GENOMIC DNA]</scope>
    <source>
        <strain evidence="2 3">DSM 11115</strain>
    </source>
</reference>